<dbReference type="GO" id="GO:0008170">
    <property type="term" value="F:N-methyltransferase activity"/>
    <property type="evidence" value="ECO:0007669"/>
    <property type="project" value="InterPro"/>
</dbReference>
<evidence type="ECO:0000256" key="3">
    <source>
        <dbReference type="ARBA" id="ARBA00022679"/>
    </source>
</evidence>
<dbReference type="InterPro" id="IPR002941">
    <property type="entry name" value="DNA_methylase_N4/N6"/>
</dbReference>
<feature type="domain" description="DNA methylase N-4/N-6" evidence="5">
    <location>
        <begin position="81"/>
        <end position="131"/>
    </location>
</feature>
<keyword evidence="4" id="KW-0680">Restriction system</keyword>
<dbReference type="RefSeq" id="WP_075724818.1">
    <property type="nucleotide sequence ID" value="NZ_LTDM01000006.1"/>
</dbReference>
<keyword evidence="2 6" id="KW-0489">Methyltransferase</keyword>
<dbReference type="Pfam" id="PF01555">
    <property type="entry name" value="N6_N4_Mtase"/>
    <property type="match status" value="2"/>
</dbReference>
<dbReference type="AlphaFoldDB" id="A0A1U7M8B5"/>
<evidence type="ECO:0000259" key="5">
    <source>
        <dbReference type="Pfam" id="PF01555"/>
    </source>
</evidence>
<accession>A0A1U7M8B5</accession>
<comment type="similarity">
    <text evidence="1">Belongs to the N(4)/N(6)-methyltransferase family.</text>
</comment>
<name>A0A1U7M8B5_TISCR</name>
<feature type="domain" description="DNA methylase N-4/N-6" evidence="5">
    <location>
        <begin position="464"/>
        <end position="613"/>
    </location>
</feature>
<keyword evidence="7" id="KW-1185">Reference proteome</keyword>
<evidence type="ECO:0000256" key="2">
    <source>
        <dbReference type="ARBA" id="ARBA00022603"/>
    </source>
</evidence>
<sequence>MANKFEEGKVLDKEKLDKLRDIEGFPLGQDEDIIGLSAPPYYTACPNPFINDFIDEFGTPYDEETDDYHREPFAADVSEGKNHPIYNAHSYHTKVPHKAIMRYILHYTEPGDIVFDGFCGTGMTGVAAQMCGNPEADLEFKLQLEKEMPNIKWGARKAILNDLSPAATFIAHNYNTPVDVEKFEKEANRILDECEKELGWMYETNHLDENGNQVYDMAGPVRGEISDIIWSDVLVCPNCSNEIVFWDAVVDEVNRKINSEFICDNCHIELKKTDCKKAKEIIIDNGLNKTITISKQLPIMINYSVNKKRFSKRVDDIDLKTIEKINQYNVNYWFPIDRMIEGSEARRNDNDGLTHSNLFYTKRSLNILAKIYNLINKEKNIGLLYVFTSTIQRSTKTNRFRFGGTGGLSGTLYIPSLPVERNIFQLFSNKLRDVLKMKNFIKSSESITNTSSMTSVKNIKNSSIDYIFTDPPFGSNLSYSELSFIWEAWLKVVTNNETEAVVNRSHGKGLVEYQSLMTKCFKEYYRVLKPSRWMTVEFSNSKNSVWNAIQESLVRAGFIIADVRVLDKKQGSFKQVNYSSAVKQDLVISAYKPREEFVENFIKKAGSEESVWDFVREHLEKLPVVIERGSYLERVAERDAHSLFDRMIAYHVVNGVAIPLDIQEFFKDLDERFIKRDNMYFLSDQVNEYDNARIKFDLPEIQFSLFVEDEKSALAWLYYQLDSPQTYSELQPKFMKEAKPARHEKMPELIDLLQENFLQDDEEKWYIPDITKSGDIQKLREKKLLKEFGEYLNSKGKLRNFRTEAVRVGFAKLWKEKNYKLIVKMGDRIPENVLQEDDKLLMYYDISSSRID</sequence>
<reference evidence="6 7" key="1">
    <citation type="submission" date="2016-02" db="EMBL/GenBank/DDBJ databases">
        <title>Genome sequence of Tissierella creatinophila DSM 6911.</title>
        <authorList>
            <person name="Poehlein A."/>
            <person name="Daniel R."/>
        </authorList>
    </citation>
    <scope>NUCLEOTIDE SEQUENCE [LARGE SCALE GENOMIC DNA]</scope>
    <source>
        <strain evidence="6 7">DSM 6911</strain>
    </source>
</reference>
<gene>
    <name evidence="6" type="ORF">TICRE_05150</name>
</gene>
<dbReference type="InterPro" id="IPR029063">
    <property type="entry name" value="SAM-dependent_MTases_sf"/>
</dbReference>
<evidence type="ECO:0000313" key="7">
    <source>
        <dbReference type="Proteomes" id="UP000186112"/>
    </source>
</evidence>
<dbReference type="OrthoDB" id="9773571at2"/>
<evidence type="ECO:0000313" key="6">
    <source>
        <dbReference type="EMBL" id="OLS03521.1"/>
    </source>
</evidence>
<proteinExistence type="inferred from homology"/>
<comment type="caution">
    <text evidence="6">The sequence shown here is derived from an EMBL/GenBank/DDBJ whole genome shotgun (WGS) entry which is preliminary data.</text>
</comment>
<dbReference type="PROSITE" id="PS00092">
    <property type="entry name" value="N6_MTASE"/>
    <property type="match status" value="1"/>
</dbReference>
<dbReference type="EMBL" id="LTDM01000006">
    <property type="protein sequence ID" value="OLS03521.1"/>
    <property type="molecule type" value="Genomic_DNA"/>
</dbReference>
<protein>
    <submittedName>
        <fullName evidence="6">Putative methyltransferase</fullName>
    </submittedName>
</protein>
<dbReference type="Proteomes" id="UP000186112">
    <property type="component" value="Unassembled WGS sequence"/>
</dbReference>
<keyword evidence="3 6" id="KW-0808">Transferase</keyword>
<dbReference type="GO" id="GO:0032259">
    <property type="term" value="P:methylation"/>
    <property type="evidence" value="ECO:0007669"/>
    <property type="project" value="UniProtKB-KW"/>
</dbReference>
<evidence type="ECO:0000256" key="4">
    <source>
        <dbReference type="ARBA" id="ARBA00022747"/>
    </source>
</evidence>
<dbReference type="InterPro" id="IPR002052">
    <property type="entry name" value="DNA_methylase_N6_adenine_CS"/>
</dbReference>
<dbReference type="GO" id="GO:0003677">
    <property type="term" value="F:DNA binding"/>
    <property type="evidence" value="ECO:0007669"/>
    <property type="project" value="InterPro"/>
</dbReference>
<evidence type="ECO:0000256" key="1">
    <source>
        <dbReference type="ARBA" id="ARBA00006594"/>
    </source>
</evidence>
<dbReference type="Gene3D" id="3.40.50.150">
    <property type="entry name" value="Vaccinia Virus protein VP39"/>
    <property type="match status" value="2"/>
</dbReference>
<dbReference type="SUPFAM" id="SSF53335">
    <property type="entry name" value="S-adenosyl-L-methionine-dependent methyltransferases"/>
    <property type="match status" value="2"/>
</dbReference>
<organism evidence="6 7">
    <name type="scientific">Tissierella creatinophila DSM 6911</name>
    <dbReference type="NCBI Taxonomy" id="1123403"/>
    <lineage>
        <taxon>Bacteria</taxon>
        <taxon>Bacillati</taxon>
        <taxon>Bacillota</taxon>
        <taxon>Tissierellia</taxon>
        <taxon>Tissierellales</taxon>
        <taxon>Tissierellaceae</taxon>
        <taxon>Tissierella</taxon>
    </lineage>
</organism>
<dbReference type="GO" id="GO:0009307">
    <property type="term" value="P:DNA restriction-modification system"/>
    <property type="evidence" value="ECO:0007669"/>
    <property type="project" value="UniProtKB-KW"/>
</dbReference>
<dbReference type="REBASE" id="193708">
    <property type="entry name" value="M.Tcr6911ORF5150P"/>
</dbReference>